<evidence type="ECO:0000313" key="1">
    <source>
        <dbReference type="EMBL" id="SEN39810.1"/>
    </source>
</evidence>
<gene>
    <name evidence="1" type="ORF">SAMN04489859_100628</name>
</gene>
<organism evidence="1 2">
    <name type="scientific">Paracoccus alcaliphilus</name>
    <dbReference type="NCBI Taxonomy" id="34002"/>
    <lineage>
        <taxon>Bacteria</taxon>
        <taxon>Pseudomonadati</taxon>
        <taxon>Pseudomonadota</taxon>
        <taxon>Alphaproteobacteria</taxon>
        <taxon>Rhodobacterales</taxon>
        <taxon>Paracoccaceae</taxon>
        <taxon>Paracoccus</taxon>
    </lineage>
</organism>
<proteinExistence type="predicted"/>
<dbReference type="Proteomes" id="UP000199054">
    <property type="component" value="Unassembled WGS sequence"/>
</dbReference>
<keyword evidence="2" id="KW-1185">Reference proteome</keyword>
<reference evidence="1 2" key="1">
    <citation type="submission" date="2016-10" db="EMBL/GenBank/DDBJ databases">
        <authorList>
            <person name="de Groot N.N."/>
        </authorList>
    </citation>
    <scope>NUCLEOTIDE SEQUENCE [LARGE SCALE GENOMIC DNA]</scope>
    <source>
        <strain evidence="1 2">DSM 8512</strain>
    </source>
</reference>
<dbReference type="AlphaFoldDB" id="A0A1H8G7T9"/>
<evidence type="ECO:0000313" key="2">
    <source>
        <dbReference type="Proteomes" id="UP000199054"/>
    </source>
</evidence>
<name>A0A1H8G7T9_9RHOB</name>
<sequence>MVFDAPYDHLLRLLSNRTIAWLRDQIRTLPARLSPEDELTPVLALAARMAPVLSGWRGAPSPLESITAERFDATLTGRITTLVWRGGMDPDRVAPLLAAGRHVKDQPLWQLSRQHLALHPPRDLAERLDLTDDPDANLVAETEAFLCRPVAADHLTELHVDLFYRVLTQLYHFGESRPRTIAPRVFGQAFENCLRFSEWAVGNKNLTALVQMITCLRLIDPDHDVSALLSEVIPYQRPDGSFPARCGWSDQPQELATGAIPTIMAMVAFHVISHRRWHGPHAPDRHAPPIHTCRDQIAARIAERLEQAGTMPPSERLLVAASISRATGRNGFLLLEGLGGYVPTRGEVQALAVRLAGFPIAAQYARRTLALTQPLQELIDALPPEGGPLLDALRWLRAPTARIASPSPEDFIRDWDHAARQGDEPGFLRHCEQAAQYGLHDNSPHIREMAVHLVQREQRAFLARPRAGLPELLRRLDLMALMALVFEPEPELAAAA</sequence>
<dbReference type="EMBL" id="FODE01000006">
    <property type="protein sequence ID" value="SEN39810.1"/>
    <property type="molecule type" value="Genomic_DNA"/>
</dbReference>
<protein>
    <submittedName>
        <fullName evidence="1">Uncharacterized protein</fullName>
    </submittedName>
</protein>
<accession>A0A1H8G7T9</accession>